<dbReference type="AlphaFoldDB" id="A0A2M7CIY0"/>
<dbReference type="PANTHER" id="PTHR10458">
    <property type="entry name" value="PEPTIDE DEFORMYLASE"/>
    <property type="match status" value="1"/>
</dbReference>
<dbReference type="Pfam" id="PF01327">
    <property type="entry name" value="Pep_deformylase"/>
    <property type="match status" value="1"/>
</dbReference>
<dbReference type="EC" id="3.5.1.88" evidence="2"/>
<dbReference type="PANTHER" id="PTHR10458:SF22">
    <property type="entry name" value="PEPTIDE DEFORMYLASE"/>
    <property type="match status" value="1"/>
</dbReference>
<evidence type="ECO:0000313" key="4">
    <source>
        <dbReference type="Proteomes" id="UP000229966"/>
    </source>
</evidence>
<dbReference type="GO" id="GO:0006412">
    <property type="term" value="P:translation"/>
    <property type="evidence" value="ECO:0007669"/>
    <property type="project" value="UniProtKB-UniRule"/>
</dbReference>
<comment type="catalytic activity">
    <reaction evidence="2">
        <text>N-terminal N-formyl-L-methionyl-[peptide] + H2O = N-terminal L-methionyl-[peptide] + formate</text>
        <dbReference type="Rhea" id="RHEA:24420"/>
        <dbReference type="Rhea" id="RHEA-COMP:10639"/>
        <dbReference type="Rhea" id="RHEA-COMP:10640"/>
        <dbReference type="ChEBI" id="CHEBI:15377"/>
        <dbReference type="ChEBI" id="CHEBI:15740"/>
        <dbReference type="ChEBI" id="CHEBI:49298"/>
        <dbReference type="ChEBI" id="CHEBI:64731"/>
        <dbReference type="EC" id="3.5.1.88"/>
    </reaction>
</comment>
<keyword evidence="2" id="KW-0408">Iron</keyword>
<gene>
    <name evidence="2 3" type="primary">def</name>
    <name evidence="3" type="ORF">COS38_00920</name>
</gene>
<dbReference type="CDD" id="cd00487">
    <property type="entry name" value="Pep_deformylase"/>
    <property type="match status" value="1"/>
</dbReference>
<dbReference type="Gene3D" id="3.90.45.10">
    <property type="entry name" value="Peptide deformylase"/>
    <property type="match status" value="1"/>
</dbReference>
<sequence length="153" mass="17152">MVKNLKLITYPHLALKTKSAKILVFDDELKKIIAQMKSIMHADKGIGLAGNQVNILKRIIIFLSDPGDSASETITLINPKIISASNETKIDKEGCLSCPKKEVEIERAIKITVLGRNENNKRQKVKAKDLLARSIQHEIDHINGKLILDYEKN</sequence>
<dbReference type="NCBIfam" id="TIGR00079">
    <property type="entry name" value="pept_deformyl"/>
    <property type="match status" value="1"/>
</dbReference>
<proteinExistence type="inferred from homology"/>
<dbReference type="NCBIfam" id="NF001159">
    <property type="entry name" value="PRK00150.1-3"/>
    <property type="match status" value="1"/>
</dbReference>
<dbReference type="InterPro" id="IPR036821">
    <property type="entry name" value="Peptide_deformylase_sf"/>
</dbReference>
<feature type="active site" evidence="2">
    <location>
        <position position="138"/>
    </location>
</feature>
<comment type="function">
    <text evidence="2">Removes the formyl group from the N-terminal Met of newly synthesized proteins. Requires at least a dipeptide for an efficient rate of reaction. N-terminal L-methionine is a prerequisite for activity but the enzyme has broad specificity at other positions.</text>
</comment>
<name>A0A2M7CIY0_9BACT</name>
<dbReference type="HAMAP" id="MF_00163">
    <property type="entry name" value="Pep_deformylase"/>
    <property type="match status" value="1"/>
</dbReference>
<dbReference type="Proteomes" id="UP000229966">
    <property type="component" value="Unassembled WGS sequence"/>
</dbReference>
<feature type="binding site" evidence="2">
    <location>
        <position position="95"/>
    </location>
    <ligand>
        <name>Fe cation</name>
        <dbReference type="ChEBI" id="CHEBI:24875"/>
    </ligand>
</feature>
<keyword evidence="2" id="KW-0378">Hydrolase</keyword>
<dbReference type="GO" id="GO:0046872">
    <property type="term" value="F:metal ion binding"/>
    <property type="evidence" value="ECO:0007669"/>
    <property type="project" value="UniProtKB-KW"/>
</dbReference>
<dbReference type="InterPro" id="IPR023635">
    <property type="entry name" value="Peptide_deformylase"/>
</dbReference>
<dbReference type="GO" id="GO:0042586">
    <property type="term" value="F:peptide deformylase activity"/>
    <property type="evidence" value="ECO:0007669"/>
    <property type="project" value="UniProtKB-UniRule"/>
</dbReference>
<protein>
    <recommendedName>
        <fullName evidence="2">Peptide deformylase</fullName>
        <shortName evidence="2">PDF</shortName>
        <ecNumber evidence="2">3.5.1.88</ecNumber>
    </recommendedName>
    <alternativeName>
        <fullName evidence="2">Polypeptide deformylase</fullName>
    </alternativeName>
</protein>
<accession>A0A2M7CIY0</accession>
<keyword evidence="2" id="KW-0479">Metal-binding</keyword>
<evidence type="ECO:0000256" key="1">
    <source>
        <dbReference type="ARBA" id="ARBA00010759"/>
    </source>
</evidence>
<feature type="binding site" evidence="2">
    <location>
        <position position="137"/>
    </location>
    <ligand>
        <name>Fe cation</name>
        <dbReference type="ChEBI" id="CHEBI:24875"/>
    </ligand>
</feature>
<evidence type="ECO:0000313" key="3">
    <source>
        <dbReference type="EMBL" id="PIV25588.1"/>
    </source>
</evidence>
<feature type="binding site" evidence="2">
    <location>
        <position position="141"/>
    </location>
    <ligand>
        <name>Fe cation</name>
        <dbReference type="ChEBI" id="CHEBI:24875"/>
    </ligand>
</feature>
<comment type="similarity">
    <text evidence="1 2">Belongs to the polypeptide deformylase family.</text>
</comment>
<comment type="caution">
    <text evidence="3">The sequence shown here is derived from an EMBL/GenBank/DDBJ whole genome shotgun (WGS) entry which is preliminary data.</text>
</comment>
<organism evidence="3 4">
    <name type="scientific">Candidatus Berkelbacteria bacterium CG03_land_8_20_14_0_80_40_36</name>
    <dbReference type="NCBI Taxonomy" id="1974509"/>
    <lineage>
        <taxon>Bacteria</taxon>
        <taxon>Candidatus Berkelbacteria</taxon>
    </lineage>
</organism>
<reference evidence="4" key="1">
    <citation type="submission" date="2017-09" db="EMBL/GenBank/DDBJ databases">
        <title>Depth-based differentiation of microbial function through sediment-hosted aquifers and enrichment of novel symbionts in the deep terrestrial subsurface.</title>
        <authorList>
            <person name="Probst A.J."/>
            <person name="Ladd B."/>
            <person name="Jarett J.K."/>
            <person name="Geller-Mcgrath D.E."/>
            <person name="Sieber C.M.K."/>
            <person name="Emerson J.B."/>
            <person name="Anantharaman K."/>
            <person name="Thomas B.C."/>
            <person name="Malmstrom R."/>
            <person name="Stieglmeier M."/>
            <person name="Klingl A."/>
            <person name="Woyke T."/>
            <person name="Ryan C.M."/>
            <person name="Banfield J.F."/>
        </authorList>
    </citation>
    <scope>NUCLEOTIDE SEQUENCE [LARGE SCALE GENOMIC DNA]</scope>
</reference>
<keyword evidence="2" id="KW-0648">Protein biosynthesis</keyword>
<dbReference type="PRINTS" id="PR01576">
    <property type="entry name" value="PDEFORMYLASE"/>
</dbReference>
<dbReference type="SUPFAM" id="SSF56420">
    <property type="entry name" value="Peptide deformylase"/>
    <property type="match status" value="1"/>
</dbReference>
<evidence type="ECO:0000256" key="2">
    <source>
        <dbReference type="HAMAP-Rule" id="MF_00163"/>
    </source>
</evidence>
<dbReference type="PIRSF" id="PIRSF004749">
    <property type="entry name" value="Pep_def"/>
    <property type="match status" value="1"/>
</dbReference>
<dbReference type="EMBL" id="PEUM01000022">
    <property type="protein sequence ID" value="PIV25588.1"/>
    <property type="molecule type" value="Genomic_DNA"/>
</dbReference>
<comment type="cofactor">
    <cofactor evidence="2">
        <name>Fe(2+)</name>
        <dbReference type="ChEBI" id="CHEBI:29033"/>
    </cofactor>
    <text evidence="2">Binds 1 Fe(2+) ion.</text>
</comment>